<gene>
    <name evidence="6 9" type="primary">glnD</name>
    <name evidence="9" type="ORF">Pan181_07200</name>
</gene>
<comment type="similarity">
    <text evidence="6">Belongs to the GlnD family.</text>
</comment>
<evidence type="ECO:0000259" key="7">
    <source>
        <dbReference type="PROSITE" id="PS51671"/>
    </source>
</evidence>
<dbReference type="AlphaFoldDB" id="A0A518AII1"/>
<comment type="function">
    <text evidence="6">Modifies, by uridylylation and deuridylylation, the PII regulatory proteins (GlnB and homologs), in response to the nitrogen status of the cell that GlnD senses through the glutamine level. Under low glutamine levels, catalyzes the conversion of the PII proteins and UTP to PII-UMP and PPi, while under higher glutamine levels, GlnD hydrolyzes PII-UMP to PII and UMP (deuridylylation). Thus, controls uridylylation state and activity of the PII proteins, and plays an important role in the regulation of nitrogen metabolism.</text>
</comment>
<dbReference type="SUPFAM" id="SSF81593">
    <property type="entry name" value="Nucleotidyltransferase substrate binding subunit/domain"/>
    <property type="match status" value="1"/>
</dbReference>
<dbReference type="PROSITE" id="PS51831">
    <property type="entry name" value="HD"/>
    <property type="match status" value="1"/>
</dbReference>
<comment type="catalytic activity">
    <reaction evidence="6">
        <text>[protein-PII]-uridylyl-L-tyrosine + H2O = [protein-PII]-L-tyrosine + UMP + H(+)</text>
        <dbReference type="Rhea" id="RHEA:48600"/>
        <dbReference type="Rhea" id="RHEA-COMP:12147"/>
        <dbReference type="Rhea" id="RHEA-COMP:12148"/>
        <dbReference type="ChEBI" id="CHEBI:15377"/>
        <dbReference type="ChEBI" id="CHEBI:15378"/>
        <dbReference type="ChEBI" id="CHEBI:46858"/>
        <dbReference type="ChEBI" id="CHEBI:57865"/>
        <dbReference type="ChEBI" id="CHEBI:90602"/>
    </reaction>
</comment>
<dbReference type="EC" id="2.7.7.59" evidence="6"/>
<dbReference type="Gene3D" id="3.30.460.10">
    <property type="entry name" value="Beta Polymerase, domain 2"/>
    <property type="match status" value="1"/>
</dbReference>
<dbReference type="NCBIfam" id="TIGR01693">
    <property type="entry name" value="UTase_glnD"/>
    <property type="match status" value="1"/>
</dbReference>
<proteinExistence type="inferred from homology"/>
<dbReference type="SUPFAM" id="SSF109604">
    <property type="entry name" value="HD-domain/PDEase-like"/>
    <property type="match status" value="1"/>
</dbReference>
<evidence type="ECO:0000313" key="10">
    <source>
        <dbReference type="Proteomes" id="UP000315750"/>
    </source>
</evidence>
<dbReference type="Proteomes" id="UP000315750">
    <property type="component" value="Chromosome"/>
</dbReference>
<dbReference type="PIRSF" id="PIRSF006288">
    <property type="entry name" value="PII_uridyltransf"/>
    <property type="match status" value="1"/>
</dbReference>
<keyword evidence="1 6" id="KW-0808">Transferase</keyword>
<keyword evidence="10" id="KW-1185">Reference proteome</keyword>
<comment type="domain">
    <text evidence="6">Has four distinct domains: an N-terminal nucleotidyltransferase (NT) domain responsible for UTase activity, a central HD domain that encodes UR activity, and two C-terminal ACT domains that seem to have a role in glutamine sensing.</text>
</comment>
<evidence type="ECO:0000256" key="5">
    <source>
        <dbReference type="ARBA" id="ARBA00023268"/>
    </source>
</evidence>
<comment type="caution">
    <text evidence="6">Lacks conserved residue(s) required for the propagation of feature annotation.</text>
</comment>
<dbReference type="SUPFAM" id="SSF55021">
    <property type="entry name" value="ACT-like"/>
    <property type="match status" value="1"/>
</dbReference>
<dbReference type="Pfam" id="PF08335">
    <property type="entry name" value="GlnD_UR_UTase"/>
    <property type="match status" value="1"/>
</dbReference>
<dbReference type="RefSeq" id="WP_145245505.1">
    <property type="nucleotide sequence ID" value="NZ_CP036278.1"/>
</dbReference>
<dbReference type="InterPro" id="IPR005105">
    <property type="entry name" value="GlnD_Uridyltrans_N"/>
</dbReference>
<dbReference type="Pfam" id="PF01966">
    <property type="entry name" value="HD"/>
    <property type="match status" value="1"/>
</dbReference>
<sequence>MASSIRLRNTVLVAREQVQTGLEEVRRLHDSGLASVQVCARISSVIDQVLLKLFEASLDSMPEDQGKKLRERVALVAVGGYGRRQQAPCSDVDLMILYAGAQDDAVRQFTQRLTQDLFDTGLKPGHSLRTVAEAVRLARSDTVICTSLIESRLVIGSLPLFEEFRRTFQQMVERRGTAFCREFIMARKEERHKFGETVYLLEPNIKRTPGGLRDIHLLRWLWFAKSGESDPNRLLQKGVISNFDHRRLMSAQSYLLHVRNEMHFGSNSGSDVLTRTEQKRIAEKFQIRDKGAMLPVELFMSDYFRHTSHVSFLTTRMCDLVSPPPVMSWVLEPMLSKALSAEFRMGTREISATQLGTTKLAKNLEDAIKLVDLARLYDKRIAQETWYHVYRSAPAYSMELTPLAVRRFREMLDSPLLLVEALRRMHELGILEKVLPDFTAARCLLQFNRYHKYTVDEHCIRSVGEATKLGERSDHAGHVYRKLTRKWLLHLVLLLHDLGKALPGDHSETGAEIARRIGPRLNLTDEETALAARLVQKHLWMTHAALWHDTSNADYVRQFASKIETPEELDMLYALSCADLAAVGPGVLNQWKVNVLGELHRRARALLTDTPDVEQLPRRKAARHAVWSQLKQQEQHDHWYEEMFRGLPESFVTTVAPETIAQALRSFATLEERQGIAFANYIAESKTVEFIAGVSQGVGRGIFSAMAGVLRSQGMSILAAETAALHDDILLLRFQATDTDHKDSKEPSAPERLEKLCKAMVKAIDSDEPPKFRRIWGQDAHNDAEELSTLKSEVRLNTDISEDSLIIEVFAFDRIGLLYELARAVHEMNLSIRFAKIGTHLDQVVDVFYVTERNGSKPAGHDRLHGIYLRMMEVIEAAPASK</sequence>
<comment type="cofactor">
    <cofactor evidence="6">
        <name>Mg(2+)</name>
        <dbReference type="ChEBI" id="CHEBI:18420"/>
    </cofactor>
</comment>
<dbReference type="EC" id="3.1.4.-" evidence="6"/>
<dbReference type="KEGG" id="amuc:Pan181_07200"/>
<dbReference type="InterPro" id="IPR013546">
    <property type="entry name" value="PII_UdlTrfase/GS_AdlTrfase"/>
</dbReference>
<keyword evidence="4 6" id="KW-0460">Magnesium</keyword>
<evidence type="ECO:0000259" key="8">
    <source>
        <dbReference type="PROSITE" id="PS51831"/>
    </source>
</evidence>
<dbReference type="PROSITE" id="PS51671">
    <property type="entry name" value="ACT"/>
    <property type="match status" value="1"/>
</dbReference>
<keyword evidence="3 6" id="KW-0378">Hydrolase</keyword>
<evidence type="ECO:0000256" key="6">
    <source>
        <dbReference type="HAMAP-Rule" id="MF_00277"/>
    </source>
</evidence>
<dbReference type="GO" id="GO:0006808">
    <property type="term" value="P:regulation of nitrogen utilization"/>
    <property type="evidence" value="ECO:0007669"/>
    <property type="project" value="UniProtKB-UniRule"/>
</dbReference>
<dbReference type="Gene3D" id="1.10.3090.10">
    <property type="entry name" value="cca-adding enzyme, domain 2"/>
    <property type="match status" value="1"/>
</dbReference>
<comment type="activity regulation">
    <text evidence="6">Uridylyltransferase (UTase) activity is inhibited by glutamine, while glutamine activates uridylyl-removing (UR) activity.</text>
</comment>
<organism evidence="9 10">
    <name type="scientific">Aeoliella mucimassa</name>
    <dbReference type="NCBI Taxonomy" id="2527972"/>
    <lineage>
        <taxon>Bacteria</taxon>
        <taxon>Pseudomonadati</taxon>
        <taxon>Planctomycetota</taxon>
        <taxon>Planctomycetia</taxon>
        <taxon>Pirellulales</taxon>
        <taxon>Lacipirellulaceae</taxon>
        <taxon>Aeoliella</taxon>
    </lineage>
</organism>
<feature type="domain" description="HD" evidence="8">
    <location>
        <begin position="455"/>
        <end position="572"/>
    </location>
</feature>
<protein>
    <recommendedName>
        <fullName evidence="6">Bifunctional uridylyltransferase/uridylyl-removing enzyme</fullName>
        <shortName evidence="6">UTase/UR</shortName>
    </recommendedName>
    <alternativeName>
        <fullName evidence="6">Bifunctional [protein-PII] modification enzyme</fullName>
    </alternativeName>
    <alternativeName>
        <fullName evidence="6">Bifunctional nitrogen sensor protein</fullName>
    </alternativeName>
    <domain>
        <recommendedName>
            <fullName evidence="6">[Protein-PII] uridylyltransferase</fullName>
            <shortName evidence="6">PII uridylyltransferase</shortName>
            <shortName evidence="6">UTase</shortName>
            <ecNumber evidence="6">2.7.7.59</ecNumber>
        </recommendedName>
    </domain>
    <domain>
        <recommendedName>
            <fullName evidence="6">[Protein-PII]-UMP uridylyl-removing enzyme</fullName>
            <shortName evidence="6">UR</shortName>
            <ecNumber evidence="6">3.1.4.-</ecNumber>
        </recommendedName>
    </domain>
</protein>
<dbReference type="SUPFAM" id="SSF81301">
    <property type="entry name" value="Nucleotidyltransferase"/>
    <property type="match status" value="1"/>
</dbReference>
<comment type="catalytic activity">
    <reaction evidence="6">
        <text>[protein-PII]-L-tyrosine + UTP = [protein-PII]-uridylyl-L-tyrosine + diphosphate</text>
        <dbReference type="Rhea" id="RHEA:13673"/>
        <dbReference type="Rhea" id="RHEA-COMP:12147"/>
        <dbReference type="Rhea" id="RHEA-COMP:12148"/>
        <dbReference type="ChEBI" id="CHEBI:33019"/>
        <dbReference type="ChEBI" id="CHEBI:46398"/>
        <dbReference type="ChEBI" id="CHEBI:46858"/>
        <dbReference type="ChEBI" id="CHEBI:90602"/>
        <dbReference type="EC" id="2.7.7.59"/>
    </reaction>
</comment>
<dbReference type="InterPro" id="IPR006674">
    <property type="entry name" value="HD_domain"/>
</dbReference>
<dbReference type="CDD" id="cd04899">
    <property type="entry name" value="ACT_ACR-UUR-like_2"/>
    <property type="match status" value="1"/>
</dbReference>
<dbReference type="HAMAP" id="MF_00277">
    <property type="entry name" value="PII_uridylyl_transf"/>
    <property type="match status" value="1"/>
</dbReference>
<dbReference type="CDD" id="cd05401">
    <property type="entry name" value="NT_GlnE_GlnD_like"/>
    <property type="match status" value="1"/>
</dbReference>
<keyword evidence="5 6" id="KW-0511">Multifunctional enzyme</keyword>
<evidence type="ECO:0000256" key="2">
    <source>
        <dbReference type="ARBA" id="ARBA00022695"/>
    </source>
</evidence>
<evidence type="ECO:0000256" key="3">
    <source>
        <dbReference type="ARBA" id="ARBA00022801"/>
    </source>
</evidence>
<feature type="region of interest" description="Uridylyltransferase" evidence="6">
    <location>
        <begin position="1"/>
        <end position="338"/>
    </location>
</feature>
<dbReference type="GO" id="GO:0008081">
    <property type="term" value="F:phosphoric diester hydrolase activity"/>
    <property type="evidence" value="ECO:0007669"/>
    <property type="project" value="UniProtKB-UniRule"/>
</dbReference>
<dbReference type="Pfam" id="PF03445">
    <property type="entry name" value="DUF294"/>
    <property type="match status" value="1"/>
</dbReference>
<accession>A0A518AII1</accession>
<dbReference type="InterPro" id="IPR010043">
    <property type="entry name" value="UTase/UR"/>
</dbReference>
<dbReference type="PANTHER" id="PTHR47320:SF1">
    <property type="entry name" value="BIFUNCTIONAL URIDYLYLTRANSFERASE_URIDYLYL-REMOVING ENZYME"/>
    <property type="match status" value="1"/>
</dbReference>
<evidence type="ECO:0000313" key="9">
    <source>
        <dbReference type="EMBL" id="QDU54537.1"/>
    </source>
</evidence>
<reference evidence="9 10" key="1">
    <citation type="submission" date="2019-02" db="EMBL/GenBank/DDBJ databases">
        <title>Deep-cultivation of Planctomycetes and their phenomic and genomic characterization uncovers novel biology.</title>
        <authorList>
            <person name="Wiegand S."/>
            <person name="Jogler M."/>
            <person name="Boedeker C."/>
            <person name="Pinto D."/>
            <person name="Vollmers J."/>
            <person name="Rivas-Marin E."/>
            <person name="Kohn T."/>
            <person name="Peeters S.H."/>
            <person name="Heuer A."/>
            <person name="Rast P."/>
            <person name="Oberbeckmann S."/>
            <person name="Bunk B."/>
            <person name="Jeske O."/>
            <person name="Meyerdierks A."/>
            <person name="Storesund J.E."/>
            <person name="Kallscheuer N."/>
            <person name="Luecker S."/>
            <person name="Lage O.M."/>
            <person name="Pohl T."/>
            <person name="Merkel B.J."/>
            <person name="Hornburger P."/>
            <person name="Mueller R.-W."/>
            <person name="Bruemmer F."/>
            <person name="Labrenz M."/>
            <person name="Spormann A.M."/>
            <person name="Op den Camp H."/>
            <person name="Overmann J."/>
            <person name="Amann R."/>
            <person name="Jetten M.S.M."/>
            <person name="Mascher T."/>
            <person name="Medema M.H."/>
            <person name="Devos D.P."/>
            <person name="Kaster A.-K."/>
            <person name="Ovreas L."/>
            <person name="Rohde M."/>
            <person name="Galperin M.Y."/>
            <person name="Jogler C."/>
        </authorList>
    </citation>
    <scope>NUCLEOTIDE SEQUENCE [LARGE SCALE GENOMIC DNA]</scope>
    <source>
        <strain evidence="9 10">Pan181</strain>
    </source>
</reference>
<keyword evidence="2 6" id="KW-0548">Nucleotidyltransferase</keyword>
<name>A0A518AII1_9BACT</name>
<dbReference type="EMBL" id="CP036278">
    <property type="protein sequence ID" value="QDU54537.1"/>
    <property type="molecule type" value="Genomic_DNA"/>
</dbReference>
<dbReference type="GO" id="GO:0008773">
    <property type="term" value="F:[protein-PII] uridylyltransferase activity"/>
    <property type="evidence" value="ECO:0007669"/>
    <property type="project" value="UniProtKB-UniRule"/>
</dbReference>
<dbReference type="InterPro" id="IPR043519">
    <property type="entry name" value="NT_sf"/>
</dbReference>
<evidence type="ECO:0000256" key="4">
    <source>
        <dbReference type="ARBA" id="ARBA00022842"/>
    </source>
</evidence>
<feature type="domain" description="ACT" evidence="7">
    <location>
        <begin position="806"/>
        <end position="882"/>
    </location>
</feature>
<dbReference type="PANTHER" id="PTHR47320">
    <property type="entry name" value="BIFUNCTIONAL URIDYLYLTRANSFERASE/URIDYLYL-REMOVING ENZYME"/>
    <property type="match status" value="1"/>
</dbReference>
<dbReference type="OrthoDB" id="9758038at2"/>
<dbReference type="InterPro" id="IPR045865">
    <property type="entry name" value="ACT-like_dom_sf"/>
</dbReference>
<dbReference type="InterPro" id="IPR002912">
    <property type="entry name" value="ACT_dom"/>
</dbReference>
<evidence type="ECO:0000256" key="1">
    <source>
        <dbReference type="ARBA" id="ARBA00022679"/>
    </source>
</evidence>